<reference evidence="3 4" key="1">
    <citation type="journal article" date="2014" name="Genome Announc.">
        <title>Draft Genome Sequence of Propane- and Butane-Oxidizing Actinobacterium Rhodococcus ruber IEGM 231.</title>
        <authorList>
            <person name="Ivshina I.B."/>
            <person name="Kuyukina M.S."/>
            <person name="Krivoruchko A.V."/>
            <person name="Barbe V."/>
            <person name="Fischer C."/>
        </authorList>
    </citation>
    <scope>NUCLEOTIDE SEQUENCE [LARGE SCALE GENOMIC DNA]</scope>
</reference>
<proteinExistence type="predicted"/>
<accession>A0A098BMR5</accession>
<dbReference type="RefSeq" id="WP_010594412.1">
    <property type="nucleotide sequence ID" value="NZ_CP023714.1"/>
</dbReference>
<keyword evidence="2" id="KW-0732">Signal</keyword>
<dbReference type="AlphaFoldDB" id="A0A098BMR5"/>
<evidence type="ECO:0000256" key="2">
    <source>
        <dbReference type="SAM" id="SignalP"/>
    </source>
</evidence>
<dbReference type="Proteomes" id="UP000042997">
    <property type="component" value="Unassembled WGS sequence"/>
</dbReference>
<protein>
    <submittedName>
        <fullName evidence="3">Uncharacterized protein</fullName>
    </submittedName>
</protein>
<evidence type="ECO:0000313" key="4">
    <source>
        <dbReference type="Proteomes" id="UP000042997"/>
    </source>
</evidence>
<name>A0A098BMR5_9NOCA</name>
<gene>
    <name evidence="3" type="ORF">RHRU231_480059</name>
</gene>
<evidence type="ECO:0000313" key="3">
    <source>
        <dbReference type="EMBL" id="CDZ89512.1"/>
    </source>
</evidence>
<organism evidence="3 4">
    <name type="scientific">Rhodococcus ruber</name>
    <dbReference type="NCBI Taxonomy" id="1830"/>
    <lineage>
        <taxon>Bacteria</taxon>
        <taxon>Bacillati</taxon>
        <taxon>Actinomycetota</taxon>
        <taxon>Actinomycetes</taxon>
        <taxon>Mycobacteriales</taxon>
        <taxon>Nocardiaceae</taxon>
        <taxon>Rhodococcus</taxon>
    </lineage>
</organism>
<feature type="compositionally biased region" description="Low complexity" evidence="1">
    <location>
        <begin position="24"/>
        <end position="34"/>
    </location>
</feature>
<feature type="chain" id="PRO_5015031910" evidence="2">
    <location>
        <begin position="27"/>
        <end position="87"/>
    </location>
</feature>
<feature type="signal peptide" evidence="2">
    <location>
        <begin position="1"/>
        <end position="26"/>
    </location>
</feature>
<evidence type="ECO:0000256" key="1">
    <source>
        <dbReference type="SAM" id="MobiDB-lite"/>
    </source>
</evidence>
<feature type="compositionally biased region" description="Basic and acidic residues" evidence="1">
    <location>
        <begin position="41"/>
        <end position="67"/>
    </location>
</feature>
<sequence>MKLRTATVGALLAATLTLAPAGVAAAAPADAPAPIGITWEQTDHRNDWDRRDHRDRRDHDRGWERNRWGPPAPCWWFGPWLVCAPWR</sequence>
<dbReference type="GeneID" id="66836270"/>
<dbReference type="KEGG" id="rrz:CS378_04865"/>
<feature type="region of interest" description="Disordered" evidence="1">
    <location>
        <begin position="24"/>
        <end position="67"/>
    </location>
</feature>
<dbReference type="EMBL" id="CCSD01000059">
    <property type="protein sequence ID" value="CDZ89512.1"/>
    <property type="molecule type" value="Genomic_DNA"/>
</dbReference>